<name>A0A940WI70_9ACTN</name>
<proteinExistence type="predicted"/>
<sequence>MGKTRIYFVPGDGELPVELGGYVSDTTFVRDLQADVEDVLPESRAFTILRAARPESPVTIRLRGRLTWDGYALLFPGLRHPHSRRVKSAYHRKHR</sequence>
<gene>
    <name evidence="1" type="ORF">JOL79_11465</name>
</gene>
<dbReference type="EMBL" id="JAFCNB010000005">
    <property type="protein sequence ID" value="MBP2704432.1"/>
    <property type="molecule type" value="Genomic_DNA"/>
</dbReference>
<dbReference type="Proteomes" id="UP000674234">
    <property type="component" value="Unassembled WGS sequence"/>
</dbReference>
<organism evidence="1 2">
    <name type="scientific">Microbispora oryzae</name>
    <dbReference type="NCBI Taxonomy" id="2806554"/>
    <lineage>
        <taxon>Bacteria</taxon>
        <taxon>Bacillati</taxon>
        <taxon>Actinomycetota</taxon>
        <taxon>Actinomycetes</taxon>
        <taxon>Streptosporangiales</taxon>
        <taxon>Streptosporangiaceae</taxon>
        <taxon>Microbispora</taxon>
    </lineage>
</organism>
<reference evidence="1" key="1">
    <citation type="submission" date="2021-02" db="EMBL/GenBank/DDBJ databases">
        <title>Draft genome sequence of Microbispora sp. RL4-1S isolated from rice leaves in Thailand.</title>
        <authorList>
            <person name="Muangham S."/>
            <person name="Duangmal K."/>
        </authorList>
    </citation>
    <scope>NUCLEOTIDE SEQUENCE</scope>
    <source>
        <strain evidence="1">RL4-1S</strain>
    </source>
</reference>
<evidence type="ECO:0000313" key="2">
    <source>
        <dbReference type="Proteomes" id="UP000674234"/>
    </source>
</evidence>
<dbReference type="AlphaFoldDB" id="A0A940WI70"/>
<keyword evidence="2" id="KW-1185">Reference proteome</keyword>
<protein>
    <submittedName>
        <fullName evidence="1">Uncharacterized protein</fullName>
    </submittedName>
</protein>
<evidence type="ECO:0000313" key="1">
    <source>
        <dbReference type="EMBL" id="MBP2704432.1"/>
    </source>
</evidence>
<comment type="caution">
    <text evidence="1">The sequence shown here is derived from an EMBL/GenBank/DDBJ whole genome shotgun (WGS) entry which is preliminary data.</text>
</comment>
<dbReference type="RefSeq" id="WP_210155737.1">
    <property type="nucleotide sequence ID" value="NZ_JAFCNB010000005.1"/>
</dbReference>
<accession>A0A940WI70</accession>